<dbReference type="GO" id="GO:0016788">
    <property type="term" value="F:hydrolase activity, acting on ester bonds"/>
    <property type="evidence" value="ECO:0007669"/>
    <property type="project" value="UniProtKB-UniRule"/>
</dbReference>
<keyword evidence="1 2" id="KW-0378">Hydrolase</keyword>
<dbReference type="PANTHER" id="PTHR42658:SF1">
    <property type="entry name" value="HYDROLASE TATD"/>
    <property type="match status" value="1"/>
</dbReference>
<dbReference type="Gene3D" id="3.20.20.140">
    <property type="entry name" value="Metal-dependent hydrolases"/>
    <property type="match status" value="1"/>
</dbReference>
<dbReference type="InterPro" id="IPR012022">
    <property type="entry name" value="UCP005295"/>
</dbReference>
<organism evidence="2 3">
    <name type="scientific">Amycolatopsis alba DSM 44262</name>
    <dbReference type="NCBI Taxonomy" id="1125972"/>
    <lineage>
        <taxon>Bacteria</taxon>
        <taxon>Bacillati</taxon>
        <taxon>Actinomycetota</taxon>
        <taxon>Actinomycetes</taxon>
        <taxon>Pseudonocardiales</taxon>
        <taxon>Pseudonocardiaceae</taxon>
        <taxon>Amycolatopsis</taxon>
    </lineage>
</organism>
<keyword evidence="3" id="KW-1185">Reference proteome</keyword>
<comment type="caution">
    <text evidence="2">The sequence shown here is derived from an EMBL/GenBank/DDBJ whole genome shotgun (WGS) entry which is preliminary data.</text>
</comment>
<dbReference type="SUPFAM" id="SSF51556">
    <property type="entry name" value="Metallo-dependent hydrolases"/>
    <property type="match status" value="1"/>
</dbReference>
<comment type="similarity">
    <text evidence="1">Belongs to the metallo-dependent hydrolases superfamily.</text>
</comment>
<dbReference type="InterPro" id="IPR001130">
    <property type="entry name" value="TatD-like"/>
</dbReference>
<dbReference type="OrthoDB" id="9783157at2"/>
<dbReference type="AlphaFoldDB" id="A0A229RH33"/>
<dbReference type="GO" id="GO:0046872">
    <property type="term" value="F:metal ion binding"/>
    <property type="evidence" value="ECO:0007669"/>
    <property type="project" value="UniProtKB-KW"/>
</dbReference>
<dbReference type="InterPro" id="IPR032466">
    <property type="entry name" value="Metal_Hydrolase"/>
</dbReference>
<protein>
    <submittedName>
        <fullName evidence="2">Hydrolase TatD</fullName>
    </submittedName>
</protein>
<dbReference type="Pfam" id="PF01026">
    <property type="entry name" value="TatD_DNase"/>
    <property type="match status" value="1"/>
</dbReference>
<evidence type="ECO:0000313" key="2">
    <source>
        <dbReference type="EMBL" id="OXM45895.1"/>
    </source>
</evidence>
<dbReference type="PIRSF" id="PIRSF005295">
    <property type="entry name" value="UCP005295_TatD"/>
    <property type="match status" value="1"/>
</dbReference>
<dbReference type="Proteomes" id="UP000215563">
    <property type="component" value="Unassembled WGS sequence"/>
</dbReference>
<evidence type="ECO:0000313" key="3">
    <source>
        <dbReference type="Proteomes" id="UP000215563"/>
    </source>
</evidence>
<dbReference type="RefSeq" id="WP_020634000.1">
    <property type="nucleotide sequence ID" value="NZ_KB913032.1"/>
</dbReference>
<reference evidence="2 3" key="1">
    <citation type="submission" date="2017-07" db="EMBL/GenBank/DDBJ databases">
        <title>Amycolatopsis alba DSM 44262 Genome sequencing and assembly.</title>
        <authorList>
            <person name="Kaur N."/>
            <person name="Mayilraj S."/>
        </authorList>
    </citation>
    <scope>NUCLEOTIDE SEQUENCE [LARGE SCALE GENOMIC DNA]</scope>
    <source>
        <strain evidence="2 3">DSM 44262</strain>
    </source>
</reference>
<proteinExistence type="inferred from homology"/>
<accession>A0A229RH33</accession>
<dbReference type="EMBL" id="NMQU01000097">
    <property type="protein sequence ID" value="OXM45895.1"/>
    <property type="molecule type" value="Genomic_DNA"/>
</dbReference>
<evidence type="ECO:0000256" key="1">
    <source>
        <dbReference type="PIRNR" id="PIRNR005295"/>
    </source>
</evidence>
<sequence>MRIFDPHIHMSSRTTDDYEAMYAAGVRALVEPAFWLGQPRTSVGSYTDYFDALIGWERFRAAQFGIRHHCTIALNPKEANDPRCREVLDVLPRYLAKDGVVAVGEVGYDSMTKEEDEVFARQLAMALDHDLPVMVHTPHRDKLEGTKRTLDVVREAGIAPERVIVDHLNEVTVKLVKDSGAWMGFSIYPDTKMDEHRMVEILRQYGLEKMIVNSAADWGRSDPLKTAKTGKAMLDGGFTDADVDKVLWQNPVDFYDQSGRLTLDPLPGFTGEAETFEGNSVLRGARK</sequence>
<keyword evidence="1" id="KW-0479">Metal-binding</keyword>
<dbReference type="PANTHER" id="PTHR42658">
    <property type="entry name" value="HYDROLASE TATD"/>
    <property type="match status" value="1"/>
</dbReference>
<gene>
    <name evidence="2" type="ORF">CFP75_29580</name>
</gene>
<name>A0A229RH33_AMYAL</name>